<dbReference type="AlphaFoldDB" id="A0A124BXG8"/>
<feature type="chain" id="PRO_5007170296" description="Cellobiose dehydrogenase-like cytochrome domain-containing protein" evidence="1">
    <location>
        <begin position="20"/>
        <end position="213"/>
    </location>
</feature>
<dbReference type="PANTHER" id="PTHR47797">
    <property type="entry name" value="DEHYDROGENASE, PUTATIVE (AFU_ORTHOLOGUE AFUA_8G05805)-RELATED"/>
    <property type="match status" value="1"/>
</dbReference>
<dbReference type="VEuPathDB" id="FungiDB:An11g04100"/>
<dbReference type="VEuPathDB" id="FungiDB:ATCC64974_90220"/>
<dbReference type="EMBL" id="BCMY01000007">
    <property type="protein sequence ID" value="GAQ42276.1"/>
    <property type="molecule type" value="Genomic_DNA"/>
</dbReference>
<dbReference type="VEuPathDB" id="FungiDB:M747DRAFT_349936"/>
<comment type="caution">
    <text evidence="3">The sequence shown here is derived from an EMBL/GenBank/DDBJ whole genome shotgun (WGS) entry which is preliminary data.</text>
</comment>
<dbReference type="SUPFAM" id="SSF49344">
    <property type="entry name" value="CBD9-like"/>
    <property type="match status" value="1"/>
</dbReference>
<evidence type="ECO:0000259" key="2">
    <source>
        <dbReference type="Pfam" id="PF16010"/>
    </source>
</evidence>
<dbReference type="InterPro" id="IPR015920">
    <property type="entry name" value="Cellobiose_DH-like_cyt"/>
</dbReference>
<dbReference type="Gene3D" id="2.60.40.1210">
    <property type="entry name" value="Cellobiose dehydrogenase, cytochrome domain"/>
    <property type="match status" value="1"/>
</dbReference>
<evidence type="ECO:0000256" key="1">
    <source>
        <dbReference type="SAM" id="SignalP"/>
    </source>
</evidence>
<dbReference type="VEuPathDB" id="FungiDB:ASPNIDRAFT2_39013"/>
<proteinExistence type="predicted"/>
<keyword evidence="1" id="KW-0732">Signal</keyword>
<feature type="signal peptide" evidence="1">
    <location>
        <begin position="1"/>
        <end position="19"/>
    </location>
</feature>
<dbReference type="CDD" id="cd09630">
    <property type="entry name" value="CDH_like_cytochrome"/>
    <property type="match status" value="1"/>
</dbReference>
<sequence length="213" mass="22246">MYLSRFLTAVALGSVLATADIVTYSPPTVPGLSYSITIPDTTTATGSGPIYLQISAPTTLQWVSLGEGAQMASANLFILWAASSTEVTLSPRSSLDGGKSEPQYNSLANVTLLAGSGINNGVMTANIRCDNCLSAWPTPAAPPSDPSSVYTLDPEGTSTPWFWASFTGSPLNNPDPSANLAMHDDLGSMQLDLSQAQFSAAEATTDPSYNPFQ</sequence>
<protein>
    <recommendedName>
        <fullName evidence="2">Cellobiose dehydrogenase-like cytochrome domain-containing protein</fullName>
    </recommendedName>
</protein>
<dbReference type="Pfam" id="PF16010">
    <property type="entry name" value="CDH-cyt"/>
    <property type="match status" value="1"/>
</dbReference>
<evidence type="ECO:0000313" key="4">
    <source>
        <dbReference type="Proteomes" id="UP000068243"/>
    </source>
</evidence>
<dbReference type="OrthoDB" id="19261at2759"/>
<reference evidence="4" key="1">
    <citation type="journal article" date="2016" name="Genome Announc.">
        <title>Draft genome sequence of Aspergillus niger strain An76.</title>
        <authorList>
            <person name="Gong W."/>
            <person name="Cheng Z."/>
            <person name="Zhang H."/>
            <person name="Liu L."/>
            <person name="Gao P."/>
            <person name="Wang L."/>
        </authorList>
    </citation>
    <scope>NUCLEOTIDE SEQUENCE [LARGE SCALE GENOMIC DNA]</scope>
    <source>
        <strain evidence="4">An76</strain>
    </source>
</reference>
<accession>A0A124BXG8</accession>
<dbReference type="Proteomes" id="UP000068243">
    <property type="component" value="Unassembled WGS sequence"/>
</dbReference>
<organism evidence="3 4">
    <name type="scientific">Aspergillus niger</name>
    <dbReference type="NCBI Taxonomy" id="5061"/>
    <lineage>
        <taxon>Eukaryota</taxon>
        <taxon>Fungi</taxon>
        <taxon>Dikarya</taxon>
        <taxon>Ascomycota</taxon>
        <taxon>Pezizomycotina</taxon>
        <taxon>Eurotiomycetes</taxon>
        <taxon>Eurotiomycetidae</taxon>
        <taxon>Eurotiales</taxon>
        <taxon>Aspergillaceae</taxon>
        <taxon>Aspergillus</taxon>
        <taxon>Aspergillus subgen. Circumdati</taxon>
    </lineage>
</organism>
<name>A0A124BXG8_ASPNG</name>
<dbReference type="PANTHER" id="PTHR47797:SF1">
    <property type="entry name" value="CYTOCHROME B561 DOMAIN-CONTAINING PROTEIN-RELATED"/>
    <property type="match status" value="1"/>
</dbReference>
<gene>
    <name evidence="3" type="ORF">ABL_04937</name>
</gene>
<dbReference type="OMA" id="ANLFILW"/>
<feature type="domain" description="Cellobiose dehydrogenase-like cytochrome" evidence="2">
    <location>
        <begin position="31"/>
        <end position="197"/>
    </location>
</feature>
<evidence type="ECO:0000313" key="3">
    <source>
        <dbReference type="EMBL" id="GAQ42276.1"/>
    </source>
</evidence>